<dbReference type="Pfam" id="PF07310">
    <property type="entry name" value="PAS_5"/>
    <property type="match status" value="1"/>
</dbReference>
<evidence type="ECO:0008006" key="3">
    <source>
        <dbReference type="Google" id="ProtNLM"/>
    </source>
</evidence>
<gene>
    <name evidence="1" type="ORF">SAMN04488567_0882</name>
</gene>
<sequence>MNGSGISILGGPVGSAARDVPALVQLERYWRSLAGAGRRPARHDIDPARIEAVLPWAFLIEKQPGALRMRVAGRALSGWLGAEARGADFGDLFAPASRHRLAGCVATAFGAPALVACPVAIGRSPGHAPREGRLLLLPLRDAGGTQLLGALAIDGPAQAIPGGIHLGPAERIEPLRPARARSGRPELRLVVDNA</sequence>
<dbReference type="AlphaFoldDB" id="A0A1G7AB63"/>
<protein>
    <recommendedName>
        <fullName evidence="3">PAS domain-containing protein</fullName>
    </recommendedName>
</protein>
<organism evidence="1 2">
    <name type="scientific">Limimaricola pyoseonensis</name>
    <dbReference type="NCBI Taxonomy" id="521013"/>
    <lineage>
        <taxon>Bacteria</taxon>
        <taxon>Pseudomonadati</taxon>
        <taxon>Pseudomonadota</taxon>
        <taxon>Alphaproteobacteria</taxon>
        <taxon>Rhodobacterales</taxon>
        <taxon>Paracoccaceae</taxon>
        <taxon>Limimaricola</taxon>
    </lineage>
</organism>
<keyword evidence="2" id="KW-1185">Reference proteome</keyword>
<accession>A0A1G7AB63</accession>
<evidence type="ECO:0000313" key="1">
    <source>
        <dbReference type="EMBL" id="SDE11913.1"/>
    </source>
</evidence>
<reference evidence="2" key="1">
    <citation type="submission" date="2016-10" db="EMBL/GenBank/DDBJ databases">
        <authorList>
            <person name="Varghese N."/>
            <person name="Submissions S."/>
        </authorList>
    </citation>
    <scope>NUCLEOTIDE SEQUENCE [LARGE SCALE GENOMIC DNA]</scope>
    <source>
        <strain evidence="2">DSM 21424</strain>
    </source>
</reference>
<evidence type="ECO:0000313" key="2">
    <source>
        <dbReference type="Proteomes" id="UP000198922"/>
    </source>
</evidence>
<name>A0A1G7AB63_9RHOB</name>
<proteinExistence type="predicted"/>
<dbReference type="InterPro" id="IPR009922">
    <property type="entry name" value="DUF1457"/>
</dbReference>
<dbReference type="EMBL" id="FNAT01000001">
    <property type="protein sequence ID" value="SDE11913.1"/>
    <property type="molecule type" value="Genomic_DNA"/>
</dbReference>
<dbReference type="STRING" id="521013.SAMN04488567_0882"/>
<dbReference type="Proteomes" id="UP000198922">
    <property type="component" value="Unassembled WGS sequence"/>
</dbReference>
<dbReference type="OrthoDB" id="8478628at2"/>
<dbReference type="RefSeq" id="WP_090109616.1">
    <property type="nucleotide sequence ID" value="NZ_FNAT01000001.1"/>
</dbReference>